<evidence type="ECO:0000313" key="4">
    <source>
        <dbReference type="EMBL" id="KAF0292760.1"/>
    </source>
</evidence>
<evidence type="ECO:0000256" key="3">
    <source>
        <dbReference type="SAM" id="MobiDB-lite"/>
    </source>
</evidence>
<dbReference type="GO" id="GO:0062129">
    <property type="term" value="C:chitin-based extracellular matrix"/>
    <property type="evidence" value="ECO:0007669"/>
    <property type="project" value="TreeGrafter"/>
</dbReference>
<dbReference type="Proteomes" id="UP000440578">
    <property type="component" value="Unassembled WGS sequence"/>
</dbReference>
<dbReference type="InterPro" id="IPR000618">
    <property type="entry name" value="Insect_cuticle"/>
</dbReference>
<dbReference type="PANTHER" id="PTHR10380">
    <property type="entry name" value="CUTICLE PROTEIN"/>
    <property type="match status" value="1"/>
</dbReference>
<comment type="caution">
    <text evidence="4">The sequence shown here is derived from an EMBL/GenBank/DDBJ whole genome shotgun (WGS) entry which is preliminary data.</text>
</comment>
<gene>
    <name evidence="4" type="primary">CUD1_6</name>
    <name evidence="4" type="ORF">FJT64_000146</name>
</gene>
<sequence length="215" mass="24059">MLKGKNQPNPHAPSHVTLRVHLCPLRTVPTNRCGNERYKRSAEAGTRDQYQFTTAYFQDTNMKLFIFVVVLAVAAAAPSELSYEEDIVEILRQNIDHNDDHSYQHSFESENGISVSESGQPEDDDSYSVSGQFSYTAPDGVTYTVVYSAGEQGFQAQGDHLPTPVPTQYPTPEVADDEEEEGEQEEEEEEGEEESAAAGEPVYERVIVGYRPRYN</sequence>
<proteinExistence type="predicted"/>
<dbReference type="PROSITE" id="PS51155">
    <property type="entry name" value="CHIT_BIND_RR_2"/>
    <property type="match status" value="1"/>
</dbReference>
<protein>
    <submittedName>
        <fullName evidence="4">Endocuticle structural glycoprotein SgAbd-1</fullName>
    </submittedName>
</protein>
<accession>A0A6A4VMY0</accession>
<dbReference type="PANTHER" id="PTHR10380:SF173">
    <property type="entry name" value="CUTICULAR PROTEIN 47EF, ISOFORM C-RELATED"/>
    <property type="match status" value="1"/>
</dbReference>
<dbReference type="InterPro" id="IPR031311">
    <property type="entry name" value="CHIT_BIND_RR_consensus"/>
</dbReference>
<organism evidence="4 5">
    <name type="scientific">Amphibalanus amphitrite</name>
    <name type="common">Striped barnacle</name>
    <name type="synonym">Balanus amphitrite</name>
    <dbReference type="NCBI Taxonomy" id="1232801"/>
    <lineage>
        <taxon>Eukaryota</taxon>
        <taxon>Metazoa</taxon>
        <taxon>Ecdysozoa</taxon>
        <taxon>Arthropoda</taxon>
        <taxon>Crustacea</taxon>
        <taxon>Multicrustacea</taxon>
        <taxon>Cirripedia</taxon>
        <taxon>Thoracica</taxon>
        <taxon>Thoracicalcarea</taxon>
        <taxon>Balanomorpha</taxon>
        <taxon>Balanoidea</taxon>
        <taxon>Balanidae</taxon>
        <taxon>Amphibalaninae</taxon>
        <taxon>Amphibalanus</taxon>
    </lineage>
</organism>
<keyword evidence="1 2" id="KW-0193">Cuticle</keyword>
<dbReference type="InterPro" id="IPR050468">
    <property type="entry name" value="Cuticle_Struct_Prot"/>
</dbReference>
<dbReference type="PRINTS" id="PR00947">
    <property type="entry name" value="CUTICLE"/>
</dbReference>
<dbReference type="Pfam" id="PF00379">
    <property type="entry name" value="Chitin_bind_4"/>
    <property type="match status" value="1"/>
</dbReference>
<dbReference type="GO" id="GO:0008010">
    <property type="term" value="F:structural constituent of chitin-based larval cuticle"/>
    <property type="evidence" value="ECO:0007669"/>
    <property type="project" value="TreeGrafter"/>
</dbReference>
<dbReference type="EMBL" id="VIIS01001797">
    <property type="protein sequence ID" value="KAF0292760.1"/>
    <property type="molecule type" value="Genomic_DNA"/>
</dbReference>
<dbReference type="PROSITE" id="PS00233">
    <property type="entry name" value="CHIT_BIND_RR_1"/>
    <property type="match status" value="1"/>
</dbReference>
<dbReference type="AlphaFoldDB" id="A0A6A4VMY0"/>
<evidence type="ECO:0000256" key="2">
    <source>
        <dbReference type="PROSITE-ProRule" id="PRU00497"/>
    </source>
</evidence>
<name>A0A6A4VMY0_AMPAM</name>
<feature type="compositionally biased region" description="Acidic residues" evidence="3">
    <location>
        <begin position="174"/>
        <end position="195"/>
    </location>
</feature>
<feature type="region of interest" description="Disordered" evidence="3">
    <location>
        <begin position="155"/>
        <end position="215"/>
    </location>
</feature>
<dbReference type="OrthoDB" id="6493579at2759"/>
<reference evidence="4 5" key="1">
    <citation type="submission" date="2019-07" db="EMBL/GenBank/DDBJ databases">
        <title>Draft genome assembly of a fouling barnacle, Amphibalanus amphitrite (Darwin, 1854): The first reference genome for Thecostraca.</title>
        <authorList>
            <person name="Kim W."/>
        </authorList>
    </citation>
    <scope>NUCLEOTIDE SEQUENCE [LARGE SCALE GENOMIC DNA]</scope>
    <source>
        <strain evidence="4">SNU_AA5</strain>
        <tissue evidence="4">Soma without cirri and trophi</tissue>
    </source>
</reference>
<feature type="compositionally biased region" description="Polar residues" evidence="3">
    <location>
        <begin position="104"/>
        <end position="119"/>
    </location>
</feature>
<evidence type="ECO:0000313" key="5">
    <source>
        <dbReference type="Proteomes" id="UP000440578"/>
    </source>
</evidence>
<evidence type="ECO:0000256" key="1">
    <source>
        <dbReference type="ARBA" id="ARBA00022460"/>
    </source>
</evidence>
<keyword evidence="5" id="KW-1185">Reference proteome</keyword>
<feature type="region of interest" description="Disordered" evidence="3">
    <location>
        <begin position="99"/>
        <end position="133"/>
    </location>
</feature>